<dbReference type="PANTHER" id="PTHR12755">
    <property type="entry name" value="CLEAVAGE/POLYADENYLATION FACTOR IA SUBUNIT CLP1P"/>
    <property type="match status" value="1"/>
</dbReference>
<comment type="catalytic activity">
    <reaction evidence="8">
        <text>a 5'-end dephospho-ribonucleoside-RNA + ATP = a 5'-end 5'-phospho-ribonucleoside-RNA + ADP + H(+)</text>
        <dbReference type="Rhea" id="RHEA:54580"/>
        <dbReference type="Rhea" id="RHEA-COMP:13936"/>
        <dbReference type="Rhea" id="RHEA-COMP:15179"/>
        <dbReference type="ChEBI" id="CHEBI:15378"/>
        <dbReference type="ChEBI" id="CHEBI:30616"/>
        <dbReference type="ChEBI" id="CHEBI:138282"/>
        <dbReference type="ChEBI" id="CHEBI:138284"/>
        <dbReference type="ChEBI" id="CHEBI:456216"/>
        <dbReference type="EC" id="2.7.1.78"/>
    </reaction>
</comment>
<dbReference type="SUPFAM" id="SSF52540">
    <property type="entry name" value="P-loop containing nucleoside triphosphate hydrolases"/>
    <property type="match status" value="1"/>
</dbReference>
<dbReference type="GO" id="GO:0051734">
    <property type="term" value="F:ATP-dependent polynucleotide 5'-hydroxyl-kinase activity"/>
    <property type="evidence" value="ECO:0007669"/>
    <property type="project" value="UniProtKB-EC"/>
</dbReference>
<evidence type="ECO:0000256" key="8">
    <source>
        <dbReference type="ARBA" id="ARBA00044641"/>
    </source>
</evidence>
<accession>A0A062V7S9</accession>
<dbReference type="PANTHER" id="PTHR12755:SF3">
    <property type="entry name" value="POLYNUCLEOTIDE 5'-HYDROXYL-KINASE NOL9"/>
    <property type="match status" value="1"/>
</dbReference>
<evidence type="ECO:0000256" key="5">
    <source>
        <dbReference type="ARBA" id="ARBA00022777"/>
    </source>
</evidence>
<dbReference type="EC" id="2.7.1.78" evidence="2"/>
<dbReference type="GO" id="GO:0006396">
    <property type="term" value="P:RNA processing"/>
    <property type="evidence" value="ECO:0007669"/>
    <property type="project" value="InterPro"/>
</dbReference>
<evidence type="ECO:0000256" key="6">
    <source>
        <dbReference type="ARBA" id="ARBA00022840"/>
    </source>
</evidence>
<evidence type="ECO:0000256" key="9">
    <source>
        <dbReference type="ARBA" id="ARBA00044673"/>
    </source>
</evidence>
<dbReference type="Gene3D" id="3.40.50.300">
    <property type="entry name" value="P-loop containing nucleotide triphosphate hydrolases"/>
    <property type="match status" value="1"/>
</dbReference>
<evidence type="ECO:0000259" key="10">
    <source>
        <dbReference type="Pfam" id="PF16575"/>
    </source>
</evidence>
<proteinExistence type="predicted"/>
<evidence type="ECO:0000256" key="4">
    <source>
        <dbReference type="ARBA" id="ARBA00022741"/>
    </source>
</evidence>
<keyword evidence="6" id="KW-0067">ATP-binding</keyword>
<dbReference type="RefSeq" id="WP_048088702.1">
    <property type="nucleotide sequence ID" value="NZ_JMIY01000001.1"/>
</dbReference>
<dbReference type="EMBL" id="JMIY01000001">
    <property type="protein sequence ID" value="KCZ73347.1"/>
    <property type="molecule type" value="Genomic_DNA"/>
</dbReference>
<keyword evidence="3" id="KW-0808">Transferase</keyword>
<evidence type="ECO:0000256" key="1">
    <source>
        <dbReference type="ARBA" id="ARBA00001968"/>
    </source>
</evidence>
<comment type="catalytic activity">
    <reaction evidence="9">
        <text>a 5'-end dephospho-2'-deoxyribonucleoside-DNA + ATP = a 5'-end 5'-phospho-2'-deoxyribonucleoside-DNA + ADP + H(+)</text>
        <dbReference type="Rhea" id="RHEA:15669"/>
        <dbReference type="Rhea" id="RHEA-COMP:13180"/>
        <dbReference type="Rhea" id="RHEA-COMP:13184"/>
        <dbReference type="ChEBI" id="CHEBI:15378"/>
        <dbReference type="ChEBI" id="CHEBI:30616"/>
        <dbReference type="ChEBI" id="CHEBI:136412"/>
        <dbReference type="ChEBI" id="CHEBI:136416"/>
        <dbReference type="ChEBI" id="CHEBI:456216"/>
        <dbReference type="EC" id="2.7.1.78"/>
    </reaction>
</comment>
<organism evidence="11 12">
    <name type="scientific">Candidatus Methanoperedens nitratireducens</name>
    <dbReference type="NCBI Taxonomy" id="1392998"/>
    <lineage>
        <taxon>Archaea</taxon>
        <taxon>Methanobacteriati</taxon>
        <taxon>Methanobacteriota</taxon>
        <taxon>Stenosarchaea group</taxon>
        <taxon>Methanomicrobia</taxon>
        <taxon>Methanosarcinales</taxon>
        <taxon>ANME-2 cluster</taxon>
        <taxon>Candidatus Methanoperedentaceae</taxon>
        <taxon>Candidatus Methanoperedens</taxon>
    </lineage>
</organism>
<keyword evidence="5" id="KW-0418">Kinase</keyword>
<dbReference type="Pfam" id="PF16575">
    <property type="entry name" value="CLP1_P"/>
    <property type="match status" value="1"/>
</dbReference>
<evidence type="ECO:0000313" key="11">
    <source>
        <dbReference type="EMBL" id="KCZ73347.1"/>
    </source>
</evidence>
<reference evidence="11 12" key="1">
    <citation type="journal article" date="2013" name="Nature">
        <title>Anaerobic oxidation of methane coupled to nitrate reduction in a novel archaeal lineage.</title>
        <authorList>
            <person name="Haroon M.F."/>
            <person name="Hu S."/>
            <person name="Shi Y."/>
            <person name="Imelfort M."/>
            <person name="Keller J."/>
            <person name="Hugenholtz P."/>
            <person name="Yuan Z."/>
            <person name="Tyson G.W."/>
        </authorList>
    </citation>
    <scope>NUCLEOTIDE SEQUENCE [LARGE SCALE GENOMIC DNA]</scope>
    <source>
        <strain evidence="11 12">ANME-2d</strain>
    </source>
</reference>
<dbReference type="Proteomes" id="UP000027153">
    <property type="component" value="Unassembled WGS sequence"/>
</dbReference>
<keyword evidence="12" id="KW-1185">Reference proteome</keyword>
<evidence type="ECO:0000256" key="2">
    <source>
        <dbReference type="ARBA" id="ARBA00012157"/>
    </source>
</evidence>
<evidence type="ECO:0000256" key="7">
    <source>
        <dbReference type="ARBA" id="ARBA00024737"/>
    </source>
</evidence>
<feature type="domain" description="Clp1 P-loop" evidence="10">
    <location>
        <begin position="105"/>
        <end position="278"/>
    </location>
</feature>
<name>A0A062V7S9_9EURY</name>
<protein>
    <recommendedName>
        <fullName evidence="2">polynucleotide 5'-hydroxyl-kinase</fullName>
        <ecNumber evidence="2">2.7.1.78</ecNumber>
    </recommendedName>
</protein>
<dbReference type="AlphaFoldDB" id="A0A062V7S9"/>
<gene>
    <name evidence="11" type="ORF">ANME2D_00413</name>
</gene>
<dbReference type="InterPro" id="IPR032319">
    <property type="entry name" value="CLP1_P"/>
</dbReference>
<dbReference type="InterPro" id="IPR045116">
    <property type="entry name" value="Clp1/Grc3"/>
</dbReference>
<evidence type="ECO:0000256" key="3">
    <source>
        <dbReference type="ARBA" id="ARBA00022679"/>
    </source>
</evidence>
<comment type="caution">
    <text evidence="11">The sequence shown here is derived from an EMBL/GenBank/DDBJ whole genome shotgun (WGS) entry which is preliminary data.</text>
</comment>
<dbReference type="InterPro" id="IPR027417">
    <property type="entry name" value="P-loop_NTPase"/>
</dbReference>
<comment type="function">
    <text evidence="7">Polynucleotide kinase that can phosphorylate the 5'-hydroxyl groups of both single-stranded RNA (ssRNA) and single-stranded DNA (ssDNA). Exhibits a strong preference for ssRNA.</text>
</comment>
<keyword evidence="4" id="KW-0547">Nucleotide-binding</keyword>
<comment type="cofactor">
    <cofactor evidence="1">
        <name>a divalent metal cation</name>
        <dbReference type="ChEBI" id="CHEBI:60240"/>
    </cofactor>
</comment>
<sequence length="422" mass="47140">METRSYNLNKGEVLLVRGPAAVRAESKGSSVLGIRIEAGDKIVVKKNRVLPFEADESGSLIQVILGDIGESWITRDRVGMRIWNILGESIFTSLKPGKNKLMIIGETDSGKSTLTSYLANKALMRGLRAAIIDGDIGQGDLVPPGCTGASVVRNRIYDLRDLRADILGFVGFTSPSFLSVRDLIIKRMKELISYLEEREYDLCIINTDGYVADGGMDYKVDMIRELKPDIIICFKEIDKELLERLKDFENPPVVVPADRPEGIVKSISQRSERRLSQYFRFLKDGKDLSIDLKKLRLSFMGNLYDHNLSDLELKDQGFSLPEAGFAKRADNKIIVFRSNMEDLVEVFDRSIIFNQGSLSGMFAGLGSGDYVAGFARIARLHPNQIITLNTNFKGKFDTLFLSTIRISQDLKTEAILPVVRIG</sequence>
<evidence type="ECO:0000313" key="12">
    <source>
        <dbReference type="Proteomes" id="UP000027153"/>
    </source>
</evidence>
<dbReference type="OrthoDB" id="107367at2157"/>
<dbReference type="GO" id="GO:0005524">
    <property type="term" value="F:ATP binding"/>
    <property type="evidence" value="ECO:0007669"/>
    <property type="project" value="UniProtKB-KW"/>
</dbReference>